<evidence type="ECO:0000259" key="4">
    <source>
        <dbReference type="PROSITE" id="PS50093"/>
    </source>
</evidence>
<dbReference type="InterPro" id="IPR000601">
    <property type="entry name" value="PKD_dom"/>
</dbReference>
<dbReference type="SUPFAM" id="SSF49299">
    <property type="entry name" value="PKD domain"/>
    <property type="match status" value="1"/>
</dbReference>
<feature type="signal peptide" evidence="3">
    <location>
        <begin position="1"/>
        <end position="23"/>
    </location>
</feature>
<dbReference type="Pfam" id="PF00932">
    <property type="entry name" value="LTD"/>
    <property type="match status" value="1"/>
</dbReference>
<dbReference type="AlphaFoldDB" id="A0A1F6TME2"/>
<feature type="transmembrane region" description="Helical" evidence="2">
    <location>
        <begin position="427"/>
        <end position="446"/>
    </location>
</feature>
<organism evidence="6 7">
    <name type="scientific">Candidatus Nomurabacteria bacterium GWB1_40_6</name>
    <dbReference type="NCBI Taxonomy" id="1801727"/>
    <lineage>
        <taxon>Bacteria</taxon>
        <taxon>Candidatus Nomuraibacteriota</taxon>
    </lineage>
</organism>
<dbReference type="PROSITE" id="PS51841">
    <property type="entry name" value="LTD"/>
    <property type="match status" value="1"/>
</dbReference>
<feature type="domain" description="PKD" evidence="4">
    <location>
        <begin position="235"/>
        <end position="269"/>
    </location>
</feature>
<accession>A0A1F6TME2</accession>
<dbReference type="EMBL" id="MFTD01000026">
    <property type="protein sequence ID" value="OGI46255.1"/>
    <property type="molecule type" value="Genomic_DNA"/>
</dbReference>
<evidence type="ECO:0008006" key="8">
    <source>
        <dbReference type="Google" id="ProtNLM"/>
    </source>
</evidence>
<evidence type="ECO:0000259" key="5">
    <source>
        <dbReference type="PROSITE" id="PS51841"/>
    </source>
</evidence>
<evidence type="ECO:0000256" key="3">
    <source>
        <dbReference type="SAM" id="SignalP"/>
    </source>
</evidence>
<dbReference type="Proteomes" id="UP000176484">
    <property type="component" value="Unassembled WGS sequence"/>
</dbReference>
<evidence type="ECO:0000256" key="1">
    <source>
        <dbReference type="SAM" id="MobiDB-lite"/>
    </source>
</evidence>
<dbReference type="InterPro" id="IPR035986">
    <property type="entry name" value="PKD_dom_sf"/>
</dbReference>
<dbReference type="PROSITE" id="PS50093">
    <property type="entry name" value="PKD"/>
    <property type="match status" value="1"/>
</dbReference>
<feature type="chain" id="PRO_5009526740" description="PKD domain-containing protein" evidence="3">
    <location>
        <begin position="24"/>
        <end position="465"/>
    </location>
</feature>
<dbReference type="Gene3D" id="2.60.40.1260">
    <property type="entry name" value="Lamin Tail domain"/>
    <property type="match status" value="2"/>
</dbReference>
<keyword evidence="2" id="KW-1133">Transmembrane helix</keyword>
<keyword evidence="2" id="KW-0812">Transmembrane</keyword>
<evidence type="ECO:0000313" key="6">
    <source>
        <dbReference type="EMBL" id="OGI46255.1"/>
    </source>
</evidence>
<reference evidence="6 7" key="1">
    <citation type="journal article" date="2016" name="Nat. Commun.">
        <title>Thousands of microbial genomes shed light on interconnected biogeochemical processes in an aquifer system.</title>
        <authorList>
            <person name="Anantharaman K."/>
            <person name="Brown C.T."/>
            <person name="Hug L.A."/>
            <person name="Sharon I."/>
            <person name="Castelle C.J."/>
            <person name="Probst A.J."/>
            <person name="Thomas B.C."/>
            <person name="Singh A."/>
            <person name="Wilkins M.J."/>
            <person name="Karaoz U."/>
            <person name="Brodie E.L."/>
            <person name="Williams K.H."/>
            <person name="Hubbard S.S."/>
            <person name="Banfield J.F."/>
        </authorList>
    </citation>
    <scope>NUCLEOTIDE SEQUENCE [LARGE SCALE GENOMIC DNA]</scope>
</reference>
<evidence type="ECO:0000256" key="2">
    <source>
        <dbReference type="SAM" id="Phobius"/>
    </source>
</evidence>
<feature type="compositionally biased region" description="Acidic residues" evidence="1">
    <location>
        <begin position="172"/>
        <end position="187"/>
    </location>
</feature>
<sequence>MSKKLILALVVLVSLFKFGLAEAQVVINEIMYAPANGESEWVEILNSGSDSIDLSDWRFFNNKESSAPLRLQKGSAVLLAGGYATITTTAGWSSFSGTVFSSSQFSLPNDSSKYSTYKAISNSEKQIIDSVTYATSTSTSGTGNSLSKISGSWVSAISTPGAANQNSSGSSNEEENLDSNDDEEEDTLATSEMAPKLQKPKVQIVSPKIVHIGVPFTIEGKGTGTLGEKLTRGRYYWNFDDGDFREVKATITEKFTHTYFYSGDYIITFEHYPDVFTDTPDAMAELTIKALEPKILISRVGEANDFFIELTNSTGHNANISDWILISDHRVFTFPKNTTLSSNKKMTISPKVSGFSIEDKSTLKLMTPEREVVFKYMSSSVPQNKVAVKKSSFTATKEEKPLITAKNLTATSILGQNKKTSDSSSSIVPIVFLLFVGASAGGGYFIRRRRSIPQISDDDFEILDE</sequence>
<feature type="domain" description="LTD" evidence="5">
    <location>
        <begin position="14"/>
        <end position="135"/>
    </location>
</feature>
<feature type="region of interest" description="Disordered" evidence="1">
    <location>
        <begin position="160"/>
        <end position="194"/>
    </location>
</feature>
<dbReference type="InterPro" id="IPR036415">
    <property type="entry name" value="Lamin_tail_dom_sf"/>
</dbReference>
<comment type="caution">
    <text evidence="6">The sequence shown here is derived from an EMBL/GenBank/DDBJ whole genome shotgun (WGS) entry which is preliminary data.</text>
</comment>
<gene>
    <name evidence="6" type="ORF">A2121_03000</name>
</gene>
<dbReference type="SUPFAM" id="SSF74853">
    <property type="entry name" value="Lamin A/C globular tail domain"/>
    <property type="match status" value="2"/>
</dbReference>
<name>A0A1F6TME2_9BACT</name>
<dbReference type="InterPro" id="IPR001322">
    <property type="entry name" value="Lamin_tail_dom"/>
</dbReference>
<keyword evidence="3" id="KW-0732">Signal</keyword>
<proteinExistence type="predicted"/>
<keyword evidence="2" id="KW-0472">Membrane</keyword>
<evidence type="ECO:0000313" key="7">
    <source>
        <dbReference type="Proteomes" id="UP000176484"/>
    </source>
</evidence>
<protein>
    <recommendedName>
        <fullName evidence="8">PKD domain-containing protein</fullName>
    </recommendedName>
</protein>